<protein>
    <recommendedName>
        <fullName evidence="4">DUF1673 domain-containing protein</fullName>
    </recommendedName>
</protein>
<feature type="transmembrane region" description="Helical" evidence="1">
    <location>
        <begin position="130"/>
        <end position="150"/>
    </location>
</feature>
<dbReference type="Proteomes" id="UP000033123">
    <property type="component" value="Chromosome"/>
</dbReference>
<dbReference type="RefSeq" id="WP_048185392.1">
    <property type="nucleotide sequence ID" value="NZ_CP009508.1"/>
</dbReference>
<dbReference type="HOGENOM" id="CLU_1363666_0_0_2"/>
<dbReference type="AlphaFoldDB" id="A0A0E3PRX7"/>
<proteinExistence type="predicted"/>
<name>A0A0E3PRX7_9EURY</name>
<evidence type="ECO:0000313" key="2">
    <source>
        <dbReference type="EMBL" id="AKB38908.1"/>
    </source>
</evidence>
<dbReference type="InterPro" id="IPR012874">
    <property type="entry name" value="DUF1673_METspp"/>
</dbReference>
<keyword evidence="1" id="KW-0812">Transmembrane</keyword>
<organism evidence="2 3">
    <name type="scientific">Methanosarcina siciliae C2J</name>
    <dbReference type="NCBI Taxonomy" id="1434118"/>
    <lineage>
        <taxon>Archaea</taxon>
        <taxon>Methanobacteriati</taxon>
        <taxon>Methanobacteriota</taxon>
        <taxon>Stenosarchaea group</taxon>
        <taxon>Methanomicrobia</taxon>
        <taxon>Methanosarcinales</taxon>
        <taxon>Methanosarcinaceae</taxon>
        <taxon>Methanosarcina</taxon>
    </lineage>
</organism>
<gene>
    <name evidence="2" type="ORF">MSSAC_4318</name>
</gene>
<keyword evidence="1" id="KW-1133">Transmembrane helix</keyword>
<feature type="transmembrane region" description="Helical" evidence="1">
    <location>
        <begin position="90"/>
        <end position="109"/>
    </location>
</feature>
<dbReference type="EMBL" id="CP009508">
    <property type="protein sequence ID" value="AKB38908.1"/>
    <property type="molecule type" value="Genomic_DNA"/>
</dbReference>
<evidence type="ECO:0000256" key="1">
    <source>
        <dbReference type="SAM" id="Phobius"/>
    </source>
</evidence>
<feature type="transmembrane region" description="Helical" evidence="1">
    <location>
        <begin position="66"/>
        <end position="84"/>
    </location>
</feature>
<evidence type="ECO:0000313" key="3">
    <source>
        <dbReference type="Proteomes" id="UP000033123"/>
    </source>
</evidence>
<feature type="transmembrane region" description="Helical" evidence="1">
    <location>
        <begin position="162"/>
        <end position="183"/>
    </location>
</feature>
<reference evidence="2 3" key="1">
    <citation type="submission" date="2014-07" db="EMBL/GenBank/DDBJ databases">
        <title>Methanogenic archaea and the global carbon cycle.</title>
        <authorList>
            <person name="Henriksen J.R."/>
            <person name="Luke J."/>
            <person name="Reinhart S."/>
            <person name="Benedict M.N."/>
            <person name="Youngblut N.D."/>
            <person name="Metcalf M.E."/>
            <person name="Whitaker R.J."/>
            <person name="Metcalf W.W."/>
        </authorList>
    </citation>
    <scope>NUCLEOTIDE SEQUENCE [LARGE SCALE GENOMIC DNA]</scope>
    <source>
        <strain evidence="2 3">C2J</strain>
    </source>
</reference>
<dbReference type="GeneID" id="24874060"/>
<sequence>MPAKASAFEQIKKLMGWCPNAKALENGPRISLDNFEAPPRSGGGKTGSMGTISQFTRQFTRLRNRVLAVSIYLTLLYFVMLSRWGINPEAFLEGIGLSLLLTTLFWKKQMQQYDALAKKPVVSSFGKNRFLWIFFAIILLMISVLVFLPYVVRTIFHNMQTLYSFGAGAIFFIWISYLQIIYWERKNNMRICTKSEGGFRKTYSREICPEGKR</sequence>
<keyword evidence="1" id="KW-0472">Membrane</keyword>
<dbReference type="KEGG" id="msj:MSSAC_4318"/>
<dbReference type="STRING" id="1434118.MSSAC_4318"/>
<dbReference type="PATRIC" id="fig|1434118.4.peg.5534"/>
<dbReference type="Pfam" id="PF07895">
    <property type="entry name" value="DUF1673"/>
    <property type="match status" value="1"/>
</dbReference>
<evidence type="ECO:0008006" key="4">
    <source>
        <dbReference type="Google" id="ProtNLM"/>
    </source>
</evidence>
<accession>A0A0E3PRX7</accession>